<dbReference type="Proteomes" id="UP001305414">
    <property type="component" value="Unassembled WGS sequence"/>
</dbReference>
<evidence type="ECO:0000313" key="1">
    <source>
        <dbReference type="EMBL" id="KAK5634418.1"/>
    </source>
</evidence>
<proteinExistence type="predicted"/>
<comment type="caution">
    <text evidence="1">The sequence shown here is derived from an EMBL/GenBank/DDBJ whole genome shotgun (WGS) entry which is preliminary data.</text>
</comment>
<accession>A0AAN7ZCK1</accession>
<sequence>MIVASLYRRIARLPDLDSPIFRASHHPFSLTVESDTGDVARVALKAQHRIGIRGLYIEELDGVVARGGNKAFVGRDAETVDLRVGVLHCA</sequence>
<evidence type="ECO:0000313" key="2">
    <source>
        <dbReference type="Proteomes" id="UP001305414"/>
    </source>
</evidence>
<reference evidence="1 2" key="1">
    <citation type="submission" date="2023-10" db="EMBL/GenBank/DDBJ databases">
        <title>Draft genome sequence of Xylaria bambusicola isolate GMP-LS, the root and basal stem rot pathogen of sugarcane in Indonesia.</title>
        <authorList>
            <person name="Selvaraj P."/>
            <person name="Muralishankar V."/>
            <person name="Muruganantham S."/>
            <person name="Sp S."/>
            <person name="Haryani S."/>
            <person name="Lau K.J.X."/>
            <person name="Naqvi N.I."/>
        </authorList>
    </citation>
    <scope>NUCLEOTIDE SEQUENCE [LARGE SCALE GENOMIC DNA]</scope>
    <source>
        <strain evidence="1">GMP-LS</strain>
    </source>
</reference>
<keyword evidence="2" id="KW-1185">Reference proteome</keyword>
<dbReference type="AlphaFoldDB" id="A0AAN7ZCK1"/>
<protein>
    <submittedName>
        <fullName evidence="1">Uncharacterized protein</fullName>
    </submittedName>
</protein>
<gene>
    <name evidence="1" type="ORF">RRF57_010131</name>
</gene>
<name>A0AAN7ZCK1_9PEZI</name>
<dbReference type="EMBL" id="JAWHQM010000040">
    <property type="protein sequence ID" value="KAK5634418.1"/>
    <property type="molecule type" value="Genomic_DNA"/>
</dbReference>
<organism evidence="1 2">
    <name type="scientific">Xylaria bambusicola</name>
    <dbReference type="NCBI Taxonomy" id="326684"/>
    <lineage>
        <taxon>Eukaryota</taxon>
        <taxon>Fungi</taxon>
        <taxon>Dikarya</taxon>
        <taxon>Ascomycota</taxon>
        <taxon>Pezizomycotina</taxon>
        <taxon>Sordariomycetes</taxon>
        <taxon>Xylariomycetidae</taxon>
        <taxon>Xylariales</taxon>
        <taxon>Xylariaceae</taxon>
        <taxon>Xylaria</taxon>
    </lineage>
</organism>